<gene>
    <name evidence="1" type="ORF">L195_g029091</name>
</gene>
<dbReference type="AlphaFoldDB" id="A0A2K3L3S8"/>
<reference evidence="1 2" key="1">
    <citation type="journal article" date="2014" name="Am. J. Bot.">
        <title>Genome assembly and annotation for red clover (Trifolium pratense; Fabaceae).</title>
        <authorList>
            <person name="Istvanek J."/>
            <person name="Jaros M."/>
            <person name="Krenek A."/>
            <person name="Repkova J."/>
        </authorList>
    </citation>
    <scope>NUCLEOTIDE SEQUENCE [LARGE SCALE GENOMIC DNA]</scope>
    <source>
        <strain evidence="2">cv. Tatra</strain>
        <tissue evidence="1">Young leaves</tissue>
    </source>
</reference>
<evidence type="ECO:0000313" key="1">
    <source>
        <dbReference type="EMBL" id="PNX73192.1"/>
    </source>
</evidence>
<dbReference type="GO" id="GO:0004527">
    <property type="term" value="F:exonuclease activity"/>
    <property type="evidence" value="ECO:0007669"/>
    <property type="project" value="UniProtKB-KW"/>
</dbReference>
<evidence type="ECO:0000313" key="2">
    <source>
        <dbReference type="Proteomes" id="UP000236291"/>
    </source>
</evidence>
<comment type="caution">
    <text evidence="1">The sequence shown here is derived from an EMBL/GenBank/DDBJ whole genome shotgun (WGS) entry which is preliminary data.</text>
</comment>
<dbReference type="SUPFAM" id="SSF56219">
    <property type="entry name" value="DNase I-like"/>
    <property type="match status" value="1"/>
</dbReference>
<keyword evidence="1" id="KW-0269">Exonuclease</keyword>
<protein>
    <submittedName>
        <fullName evidence="1">Endonuclease/exonuclease/phosphatase family protein</fullName>
    </submittedName>
</protein>
<dbReference type="EMBL" id="ASHM01025672">
    <property type="protein sequence ID" value="PNX73192.1"/>
    <property type="molecule type" value="Genomic_DNA"/>
</dbReference>
<organism evidence="1 2">
    <name type="scientific">Trifolium pratense</name>
    <name type="common">Red clover</name>
    <dbReference type="NCBI Taxonomy" id="57577"/>
    <lineage>
        <taxon>Eukaryota</taxon>
        <taxon>Viridiplantae</taxon>
        <taxon>Streptophyta</taxon>
        <taxon>Embryophyta</taxon>
        <taxon>Tracheophyta</taxon>
        <taxon>Spermatophyta</taxon>
        <taxon>Magnoliopsida</taxon>
        <taxon>eudicotyledons</taxon>
        <taxon>Gunneridae</taxon>
        <taxon>Pentapetalae</taxon>
        <taxon>rosids</taxon>
        <taxon>fabids</taxon>
        <taxon>Fabales</taxon>
        <taxon>Fabaceae</taxon>
        <taxon>Papilionoideae</taxon>
        <taxon>50 kb inversion clade</taxon>
        <taxon>NPAAA clade</taxon>
        <taxon>Hologalegina</taxon>
        <taxon>IRL clade</taxon>
        <taxon>Trifolieae</taxon>
        <taxon>Trifolium</taxon>
    </lineage>
</organism>
<dbReference type="Proteomes" id="UP000236291">
    <property type="component" value="Unassembled WGS sequence"/>
</dbReference>
<keyword evidence="1" id="KW-0378">Hydrolase</keyword>
<accession>A0A2K3L3S8</accession>
<keyword evidence="1" id="KW-0540">Nuclease</keyword>
<sequence>MSRPGYFKRNFKIFYLAHFEGRGDGLALLWRSSLQLEVDVATLGILFEGYHETLPSNGVLLGALMIFYQQVRRKVARVEWANWLINDFRQAVLDFGLSDVYMEGYPLTWFKSLGTSHEIEERLGCALANEVMVPHVPSCKIGKFGGSSVSNHYLILLDR</sequence>
<name>A0A2K3L3S8_TRIPR</name>
<reference evidence="1 2" key="2">
    <citation type="journal article" date="2017" name="Front. Plant Sci.">
        <title>Gene Classification and Mining of Molecular Markers Useful in Red Clover (Trifolium pratense) Breeding.</title>
        <authorList>
            <person name="Istvanek J."/>
            <person name="Dluhosova J."/>
            <person name="Dluhos P."/>
            <person name="Patkova L."/>
            <person name="Nedelnik J."/>
            <person name="Repkova J."/>
        </authorList>
    </citation>
    <scope>NUCLEOTIDE SEQUENCE [LARGE SCALE GENOMIC DNA]</scope>
    <source>
        <strain evidence="2">cv. Tatra</strain>
        <tissue evidence="1">Young leaves</tissue>
    </source>
</reference>
<keyword evidence="1" id="KW-0255">Endonuclease</keyword>
<dbReference type="GO" id="GO:0004519">
    <property type="term" value="F:endonuclease activity"/>
    <property type="evidence" value="ECO:0007669"/>
    <property type="project" value="UniProtKB-KW"/>
</dbReference>
<proteinExistence type="predicted"/>
<dbReference type="InterPro" id="IPR036691">
    <property type="entry name" value="Endo/exonu/phosph_ase_sf"/>
</dbReference>